<dbReference type="NCBIfam" id="NF006691">
    <property type="entry name" value="PRK09239.1"/>
    <property type="match status" value="1"/>
</dbReference>
<feature type="domain" description="Chorismate mutase" evidence="2">
    <location>
        <begin position="5"/>
        <end position="96"/>
    </location>
</feature>
<gene>
    <name evidence="3" type="ORF">GSY69_12945</name>
</gene>
<evidence type="ECO:0000313" key="3">
    <source>
        <dbReference type="EMBL" id="MYM20845.1"/>
    </source>
</evidence>
<dbReference type="SUPFAM" id="SSF48600">
    <property type="entry name" value="Chorismate mutase II"/>
    <property type="match status" value="1"/>
</dbReference>
<accession>A0A6N9HA32</accession>
<dbReference type="SMART" id="SM00830">
    <property type="entry name" value="CM_2"/>
    <property type="match status" value="1"/>
</dbReference>
<dbReference type="NCBIfam" id="TIGR01795">
    <property type="entry name" value="CM_mono_cladeE"/>
    <property type="match status" value="1"/>
</dbReference>
<dbReference type="PANTHER" id="PTHR38041">
    <property type="entry name" value="CHORISMATE MUTASE"/>
    <property type="match status" value="1"/>
</dbReference>
<dbReference type="Gene3D" id="1.20.59.10">
    <property type="entry name" value="Chorismate mutase"/>
    <property type="match status" value="1"/>
</dbReference>
<organism evidence="3 4">
    <name type="scientific">Brevibacterium rongguiense</name>
    <dbReference type="NCBI Taxonomy" id="2695267"/>
    <lineage>
        <taxon>Bacteria</taxon>
        <taxon>Bacillati</taxon>
        <taxon>Actinomycetota</taxon>
        <taxon>Actinomycetes</taxon>
        <taxon>Micrococcales</taxon>
        <taxon>Brevibacteriaceae</taxon>
        <taxon>Brevibacterium</taxon>
    </lineage>
</organism>
<evidence type="ECO:0000313" key="4">
    <source>
        <dbReference type="Proteomes" id="UP000469215"/>
    </source>
</evidence>
<evidence type="ECO:0000256" key="1">
    <source>
        <dbReference type="ARBA" id="ARBA00023235"/>
    </source>
</evidence>
<keyword evidence="1 3" id="KW-0413">Isomerase</keyword>
<dbReference type="InterPro" id="IPR051331">
    <property type="entry name" value="Chorismate_mutase-related"/>
</dbReference>
<dbReference type="EMBL" id="WWEQ01000083">
    <property type="protein sequence ID" value="MYM20845.1"/>
    <property type="molecule type" value="Genomic_DNA"/>
</dbReference>
<dbReference type="InterPro" id="IPR002701">
    <property type="entry name" value="CM_II_prokaryot"/>
</dbReference>
<dbReference type="GO" id="GO:0009697">
    <property type="term" value="P:salicylic acid biosynthetic process"/>
    <property type="evidence" value="ECO:0007669"/>
    <property type="project" value="TreeGrafter"/>
</dbReference>
<keyword evidence="4" id="KW-1185">Reference proteome</keyword>
<comment type="caution">
    <text evidence="3">The sequence shown here is derived from an EMBL/GenBank/DDBJ whole genome shotgun (WGS) entry which is preliminary data.</text>
</comment>
<dbReference type="PROSITE" id="PS51168">
    <property type="entry name" value="CHORISMATE_MUT_2"/>
    <property type="match status" value="1"/>
</dbReference>
<dbReference type="GO" id="GO:0004106">
    <property type="term" value="F:chorismate mutase activity"/>
    <property type="evidence" value="ECO:0007669"/>
    <property type="project" value="UniProtKB-EC"/>
</dbReference>
<dbReference type="InterPro" id="IPR010951">
    <property type="entry name" value="CM_bact"/>
</dbReference>
<dbReference type="RefSeq" id="WP_160954252.1">
    <property type="nucleotide sequence ID" value="NZ_WWEQ01000083.1"/>
</dbReference>
<dbReference type="PANTHER" id="PTHR38041:SF1">
    <property type="entry name" value="CHORISMATE MUTASE"/>
    <property type="match status" value="1"/>
</dbReference>
<reference evidence="3 4" key="1">
    <citation type="submission" date="2020-01" db="EMBL/GenBank/DDBJ databases">
        <authorList>
            <person name="Deng T."/>
        </authorList>
    </citation>
    <scope>NUCLEOTIDE SEQUENCE [LARGE SCALE GENOMIC DNA]</scope>
    <source>
        <strain evidence="3 4">5221</strain>
    </source>
</reference>
<dbReference type="AlphaFoldDB" id="A0A6N9HA32"/>
<protein>
    <submittedName>
        <fullName evidence="3">Chorismate mutase</fullName>
        <ecNumber evidence="3">5.4.99.5</ecNumber>
    </submittedName>
</protein>
<dbReference type="InterPro" id="IPR036979">
    <property type="entry name" value="CM_dom_sf"/>
</dbReference>
<dbReference type="Proteomes" id="UP000469215">
    <property type="component" value="Unassembled WGS sequence"/>
</dbReference>
<evidence type="ECO:0000259" key="2">
    <source>
        <dbReference type="PROSITE" id="PS51168"/>
    </source>
</evidence>
<name>A0A6N9HA32_9MICO</name>
<dbReference type="InterPro" id="IPR036263">
    <property type="entry name" value="Chorismate_II_sf"/>
</dbReference>
<sequence>MSEDTKAIAELHRLRDSIDNVDAALVHILAERFKLTERVGELKAAHALPAADPQREAEQVERLRALALESHLDPEFASKFLAFIVDEVIRRHERIAEERRGA</sequence>
<dbReference type="EC" id="5.4.99.5" evidence="3"/>
<dbReference type="GO" id="GO:0046417">
    <property type="term" value="P:chorismate metabolic process"/>
    <property type="evidence" value="ECO:0007669"/>
    <property type="project" value="InterPro"/>
</dbReference>
<proteinExistence type="predicted"/>
<dbReference type="Pfam" id="PF01817">
    <property type="entry name" value="CM_2"/>
    <property type="match status" value="1"/>
</dbReference>